<evidence type="ECO:0000313" key="2">
    <source>
        <dbReference type="EMBL" id="GJU00156.1"/>
    </source>
</evidence>
<name>A0ABQ5IK61_9ASTR</name>
<dbReference type="Pfam" id="PF18402">
    <property type="entry name" value="Thioredoxin_14"/>
    <property type="match status" value="1"/>
</dbReference>
<dbReference type="InterPro" id="IPR040692">
    <property type="entry name" value="UGGT_TRXL_3"/>
</dbReference>
<gene>
    <name evidence="2" type="ORF">Tco_1110494</name>
</gene>
<proteinExistence type="predicted"/>
<keyword evidence="3" id="KW-1185">Reference proteome</keyword>
<dbReference type="EMBL" id="BQNB010020836">
    <property type="protein sequence ID" value="GJU00156.1"/>
    <property type="molecule type" value="Genomic_DNA"/>
</dbReference>
<dbReference type="Proteomes" id="UP001151760">
    <property type="component" value="Unassembled WGS sequence"/>
</dbReference>
<dbReference type="Gene3D" id="3.10.20.90">
    <property type="entry name" value="Phosphatidylinositol 3-kinase Catalytic Subunit, Chain A, domain 1"/>
    <property type="match status" value="1"/>
</dbReference>
<feature type="non-terminal residue" evidence="2">
    <location>
        <position position="1"/>
    </location>
</feature>
<sequence>PVKGKEIVFTRFKSDFPIFETILQVLSILILLNSDDGFSGVECINTFFAHLFVTDAGEGIAWVVRLLLLSLLKTSQGHPMELRLVSELEVEVEVLKAYDGEERGGPLHCGVSSYKIEEVCLVAVLDALMSAMNDELPRIQEQVYYGQINSRTDVLDKFLSESGIQRYNPQVKFGETLRRLIASVDGNALSLNIVMLKEKIRRLLSFGSNVVFTMTYADEDGDMVILATEDDLRDILPQSLNPLRITVN</sequence>
<dbReference type="PANTHER" id="PTHR20930">
    <property type="entry name" value="OVARIAN CARCINOMA ANTIGEN CA125-RELATED"/>
    <property type="match status" value="1"/>
</dbReference>
<evidence type="ECO:0000313" key="3">
    <source>
        <dbReference type="Proteomes" id="UP001151760"/>
    </source>
</evidence>
<feature type="domain" description="UGGT thioredoxin-like" evidence="1">
    <location>
        <begin position="125"/>
        <end position="171"/>
    </location>
</feature>
<comment type="caution">
    <text evidence="2">The sequence shown here is derived from an EMBL/GenBank/DDBJ whole genome shotgun (WGS) entry which is preliminary data.</text>
</comment>
<protein>
    <recommendedName>
        <fullName evidence="1">UGGT thioredoxin-like domain-containing protein</fullName>
    </recommendedName>
</protein>
<organism evidence="2 3">
    <name type="scientific">Tanacetum coccineum</name>
    <dbReference type="NCBI Taxonomy" id="301880"/>
    <lineage>
        <taxon>Eukaryota</taxon>
        <taxon>Viridiplantae</taxon>
        <taxon>Streptophyta</taxon>
        <taxon>Embryophyta</taxon>
        <taxon>Tracheophyta</taxon>
        <taxon>Spermatophyta</taxon>
        <taxon>Magnoliopsida</taxon>
        <taxon>eudicotyledons</taxon>
        <taxon>Gunneridae</taxon>
        <taxon>Pentapetalae</taxon>
        <taxon>asterids</taxon>
        <taxon>campanulids</taxon>
        <taxon>Asterales</taxon>
        <taxon>Asteraceae</taxon>
        <taxon>Asteroideae</taxon>
        <taxon>Anthemideae</taxon>
        <taxon>Anthemidinae</taxon>
        <taxon>Tanacetum</taxon>
    </lineage>
</organism>
<evidence type="ECO:0000259" key="1">
    <source>
        <dbReference type="Pfam" id="PF18402"/>
    </source>
</evidence>
<reference evidence="2" key="1">
    <citation type="journal article" date="2022" name="Int. J. Mol. Sci.">
        <title>Draft Genome of Tanacetum Coccineum: Genomic Comparison of Closely Related Tanacetum-Family Plants.</title>
        <authorList>
            <person name="Yamashiro T."/>
            <person name="Shiraishi A."/>
            <person name="Nakayama K."/>
            <person name="Satake H."/>
        </authorList>
    </citation>
    <scope>NUCLEOTIDE SEQUENCE</scope>
</reference>
<dbReference type="PANTHER" id="PTHR20930:SF0">
    <property type="entry name" value="PROTEIN ILRUN"/>
    <property type="match status" value="1"/>
</dbReference>
<reference evidence="2" key="2">
    <citation type="submission" date="2022-01" db="EMBL/GenBank/DDBJ databases">
        <authorList>
            <person name="Yamashiro T."/>
            <person name="Shiraishi A."/>
            <person name="Satake H."/>
            <person name="Nakayama K."/>
        </authorList>
    </citation>
    <scope>NUCLEOTIDE SEQUENCE</scope>
</reference>
<accession>A0ABQ5IK61</accession>
<dbReference type="SUPFAM" id="SSF54277">
    <property type="entry name" value="CAD &amp; PB1 domains"/>
    <property type="match status" value="1"/>
</dbReference>